<comment type="similarity">
    <text evidence="2">Belongs to the amino acid/polyamine transporter 2 family.</text>
</comment>
<dbReference type="GO" id="GO:0005783">
    <property type="term" value="C:endoplasmic reticulum"/>
    <property type="evidence" value="ECO:0007669"/>
    <property type="project" value="TreeGrafter"/>
</dbReference>
<evidence type="ECO:0000256" key="7">
    <source>
        <dbReference type="ARBA" id="ARBA00023136"/>
    </source>
</evidence>
<comment type="subcellular location">
    <subcellularLocation>
        <location evidence="1">Membrane</location>
        <topology evidence="1">Multi-pass membrane protein</topology>
    </subcellularLocation>
</comment>
<feature type="transmembrane region" description="Helical" evidence="9">
    <location>
        <begin position="418"/>
        <end position="438"/>
    </location>
</feature>
<evidence type="ECO:0000256" key="5">
    <source>
        <dbReference type="ARBA" id="ARBA00022970"/>
    </source>
</evidence>
<keyword evidence="7 9" id="KW-0472">Membrane</keyword>
<dbReference type="AlphaFoldDB" id="A0A9W9AIJ2"/>
<protein>
    <submittedName>
        <fullName evidence="11">Amino acid transporter</fullName>
    </submittedName>
</protein>
<evidence type="ECO:0000256" key="6">
    <source>
        <dbReference type="ARBA" id="ARBA00022989"/>
    </source>
</evidence>
<keyword evidence="5" id="KW-0029">Amino-acid transport</keyword>
<dbReference type="EMBL" id="JAOTPV010000004">
    <property type="protein sequence ID" value="KAJ4483412.1"/>
    <property type="molecule type" value="Genomic_DNA"/>
</dbReference>
<evidence type="ECO:0000256" key="1">
    <source>
        <dbReference type="ARBA" id="ARBA00004141"/>
    </source>
</evidence>
<keyword evidence="12" id="KW-1185">Reference proteome</keyword>
<evidence type="ECO:0000313" key="12">
    <source>
        <dbReference type="Proteomes" id="UP001150266"/>
    </source>
</evidence>
<feature type="transmembrane region" description="Helical" evidence="9">
    <location>
        <begin position="459"/>
        <end position="483"/>
    </location>
</feature>
<comment type="caution">
    <text evidence="11">The sequence shown here is derived from an EMBL/GenBank/DDBJ whole genome shotgun (WGS) entry which is preliminary data.</text>
</comment>
<dbReference type="PANTHER" id="PTHR22950">
    <property type="entry name" value="AMINO ACID TRANSPORTER"/>
    <property type="match status" value="1"/>
</dbReference>
<dbReference type="InterPro" id="IPR013057">
    <property type="entry name" value="AA_transpt_TM"/>
</dbReference>
<feature type="transmembrane region" description="Helical" evidence="9">
    <location>
        <begin position="152"/>
        <end position="171"/>
    </location>
</feature>
<dbReference type="PANTHER" id="PTHR22950:SF458">
    <property type="entry name" value="SODIUM-COUPLED NEUTRAL AMINO ACID TRANSPORTER 11-RELATED"/>
    <property type="match status" value="1"/>
</dbReference>
<evidence type="ECO:0000259" key="10">
    <source>
        <dbReference type="Pfam" id="PF01490"/>
    </source>
</evidence>
<feature type="domain" description="Amino acid transporter transmembrane" evidence="10">
    <location>
        <begin position="148"/>
        <end position="537"/>
    </location>
</feature>
<keyword evidence="4 9" id="KW-0812">Transmembrane</keyword>
<sequence length="554" mass="60462">MFSSSKPRDRITSEDAESGEASIPLLGNHDTVFSVDDDSDEEPFPVSSKPEHSVRFQEDVQVIGPPLRSTAASREAEFELDSDEIDEELETTSTPRGHISSNLPLIVGLLDSSRRSFDSPLPLQDANRRMEENVDLEEIAAKQTAGGGLFDSIANMANSILGAGIIGLPYAMSQAGFFIGLFLLVVLCGVTDWTIRLLVINAKLSGSHTYIDIMNHCFGSSGRAAVSFFQFSFAFGGMCAFGIIIGDTIPHVIRSVFPTLYKIPVLGLLTNRQFVIFLCTACVSYPLSLYRDIHKLSRASGLALISMLVIVASVLVEGPDVPSILKGDPSVRFSFVNAGIFQAIGVISFAFVCHHNSLLIYGSLRTPTLDRFAQVTHVSTFISLVSCCTLAVSGYVVFTDKTQGNILNNFPSNNTLINVARFCFGLNMFTTLPLELFVCREVIEDYFFAHEGFNPQRHLFFTTTILFSTMTLAMITCDLGVMLEITGGVSATALAFIFPAACYLKLSNQSAPWYSRNRLPAFICVAFGVIVMTLSLFIALGKSWTKEGDAKMCV</sequence>
<gene>
    <name evidence="11" type="ORF">J3R30DRAFT_3834948</name>
</gene>
<dbReference type="Proteomes" id="UP001150266">
    <property type="component" value="Unassembled WGS sequence"/>
</dbReference>
<proteinExistence type="inferred from homology"/>
<feature type="transmembrane region" description="Helical" evidence="9">
    <location>
        <begin position="519"/>
        <end position="540"/>
    </location>
</feature>
<feature type="transmembrane region" description="Helical" evidence="9">
    <location>
        <begin position="265"/>
        <end position="287"/>
    </location>
</feature>
<evidence type="ECO:0000256" key="9">
    <source>
        <dbReference type="SAM" id="Phobius"/>
    </source>
</evidence>
<dbReference type="OrthoDB" id="28208at2759"/>
<evidence type="ECO:0000256" key="3">
    <source>
        <dbReference type="ARBA" id="ARBA00022448"/>
    </source>
</evidence>
<reference evidence="11" key="1">
    <citation type="submission" date="2022-08" db="EMBL/GenBank/DDBJ databases">
        <title>A Global Phylogenomic Analysis of the Shiitake Genus Lentinula.</title>
        <authorList>
            <consortium name="DOE Joint Genome Institute"/>
            <person name="Sierra-Patev S."/>
            <person name="Min B."/>
            <person name="Naranjo-Ortiz M."/>
            <person name="Looney B."/>
            <person name="Konkel Z."/>
            <person name="Slot J.C."/>
            <person name="Sakamoto Y."/>
            <person name="Steenwyk J.L."/>
            <person name="Rokas A."/>
            <person name="Carro J."/>
            <person name="Camarero S."/>
            <person name="Ferreira P."/>
            <person name="Molpeceres G."/>
            <person name="Ruiz-Duenas F.J."/>
            <person name="Serrano A."/>
            <person name="Henrissat B."/>
            <person name="Drula E."/>
            <person name="Hughes K.W."/>
            <person name="Mata J.L."/>
            <person name="Ishikawa N.K."/>
            <person name="Vargas-Isla R."/>
            <person name="Ushijima S."/>
            <person name="Smith C.A."/>
            <person name="Ahrendt S."/>
            <person name="Andreopoulos W."/>
            <person name="He G."/>
            <person name="Labutti K."/>
            <person name="Lipzen A."/>
            <person name="Ng V."/>
            <person name="Riley R."/>
            <person name="Sandor L."/>
            <person name="Barry K."/>
            <person name="Martinez A.T."/>
            <person name="Xiao Y."/>
            <person name="Gibbons J.G."/>
            <person name="Terashima K."/>
            <person name="Grigoriev I.V."/>
            <person name="Hibbett D.S."/>
        </authorList>
    </citation>
    <scope>NUCLEOTIDE SEQUENCE</scope>
    <source>
        <strain evidence="11">JLM2183</strain>
    </source>
</reference>
<feature type="region of interest" description="Disordered" evidence="8">
    <location>
        <begin position="1"/>
        <end position="58"/>
    </location>
</feature>
<accession>A0A9W9AIJ2</accession>
<feature type="transmembrane region" description="Helical" evidence="9">
    <location>
        <begin position="177"/>
        <end position="199"/>
    </location>
</feature>
<dbReference type="Pfam" id="PF01490">
    <property type="entry name" value="Aa_trans"/>
    <property type="match status" value="1"/>
</dbReference>
<evidence type="ECO:0000256" key="4">
    <source>
        <dbReference type="ARBA" id="ARBA00022692"/>
    </source>
</evidence>
<evidence type="ECO:0000256" key="8">
    <source>
        <dbReference type="SAM" id="MobiDB-lite"/>
    </source>
</evidence>
<keyword evidence="6 9" id="KW-1133">Transmembrane helix</keyword>
<name>A0A9W9AIJ2_9AGAR</name>
<dbReference type="GO" id="GO:0015179">
    <property type="term" value="F:L-amino acid transmembrane transporter activity"/>
    <property type="evidence" value="ECO:0007669"/>
    <property type="project" value="TreeGrafter"/>
</dbReference>
<organism evidence="11 12">
    <name type="scientific">Lentinula aciculospora</name>
    <dbReference type="NCBI Taxonomy" id="153920"/>
    <lineage>
        <taxon>Eukaryota</taxon>
        <taxon>Fungi</taxon>
        <taxon>Dikarya</taxon>
        <taxon>Basidiomycota</taxon>
        <taxon>Agaricomycotina</taxon>
        <taxon>Agaricomycetes</taxon>
        <taxon>Agaricomycetidae</taxon>
        <taxon>Agaricales</taxon>
        <taxon>Marasmiineae</taxon>
        <taxon>Omphalotaceae</taxon>
        <taxon>Lentinula</taxon>
    </lineage>
</organism>
<feature type="compositionally biased region" description="Basic and acidic residues" evidence="8">
    <location>
        <begin position="1"/>
        <end position="13"/>
    </location>
</feature>
<feature type="transmembrane region" description="Helical" evidence="9">
    <location>
        <begin position="489"/>
        <end position="507"/>
    </location>
</feature>
<feature type="transmembrane region" description="Helical" evidence="9">
    <location>
        <begin position="336"/>
        <end position="354"/>
    </location>
</feature>
<dbReference type="GO" id="GO:0016020">
    <property type="term" value="C:membrane"/>
    <property type="evidence" value="ECO:0007669"/>
    <property type="project" value="UniProtKB-SubCell"/>
</dbReference>
<evidence type="ECO:0000256" key="2">
    <source>
        <dbReference type="ARBA" id="ARBA00008066"/>
    </source>
</evidence>
<evidence type="ECO:0000313" key="11">
    <source>
        <dbReference type="EMBL" id="KAJ4483412.1"/>
    </source>
</evidence>
<feature type="transmembrane region" description="Helical" evidence="9">
    <location>
        <begin position="224"/>
        <end position="245"/>
    </location>
</feature>
<feature type="transmembrane region" description="Helical" evidence="9">
    <location>
        <begin position="375"/>
        <end position="398"/>
    </location>
</feature>
<keyword evidence="3" id="KW-0813">Transport</keyword>
<feature type="compositionally biased region" description="Basic and acidic residues" evidence="8">
    <location>
        <begin position="49"/>
        <end position="58"/>
    </location>
</feature>
<feature type="transmembrane region" description="Helical" evidence="9">
    <location>
        <begin position="299"/>
        <end position="316"/>
    </location>
</feature>